<protein>
    <submittedName>
        <fullName evidence="2">Uncharacterized protein</fullName>
    </submittedName>
</protein>
<comment type="caution">
    <text evidence="2">The sequence shown here is derived from an EMBL/GenBank/DDBJ whole genome shotgun (WGS) entry which is preliminary data.</text>
</comment>
<dbReference type="AlphaFoldDB" id="A0A934SM76"/>
<evidence type="ECO:0000256" key="1">
    <source>
        <dbReference type="SAM" id="MobiDB-lite"/>
    </source>
</evidence>
<dbReference type="RefSeq" id="WP_200589663.1">
    <property type="nucleotide sequence ID" value="NZ_JAEPBG010000001.1"/>
</dbReference>
<organism evidence="2 3">
    <name type="scientific">Noviherbaspirillum pedocola</name>
    <dbReference type="NCBI Taxonomy" id="2801341"/>
    <lineage>
        <taxon>Bacteria</taxon>
        <taxon>Pseudomonadati</taxon>
        <taxon>Pseudomonadota</taxon>
        <taxon>Betaproteobacteria</taxon>
        <taxon>Burkholderiales</taxon>
        <taxon>Oxalobacteraceae</taxon>
        <taxon>Noviherbaspirillum</taxon>
    </lineage>
</organism>
<evidence type="ECO:0000313" key="2">
    <source>
        <dbReference type="EMBL" id="MBK4733141.1"/>
    </source>
</evidence>
<gene>
    <name evidence="2" type="ORF">JJB74_00730</name>
</gene>
<sequence length="49" mass="5226">MSILTLEVCLAALLALTTLGTGLTMVRNMKKSGSRPPLPTAARSYRSSF</sequence>
<dbReference type="EMBL" id="JAEPBG010000001">
    <property type="protein sequence ID" value="MBK4733141.1"/>
    <property type="molecule type" value="Genomic_DNA"/>
</dbReference>
<feature type="region of interest" description="Disordered" evidence="1">
    <location>
        <begin position="30"/>
        <end position="49"/>
    </location>
</feature>
<keyword evidence="3" id="KW-1185">Reference proteome</keyword>
<dbReference type="Proteomes" id="UP000622890">
    <property type="component" value="Unassembled WGS sequence"/>
</dbReference>
<evidence type="ECO:0000313" key="3">
    <source>
        <dbReference type="Proteomes" id="UP000622890"/>
    </source>
</evidence>
<reference evidence="2" key="1">
    <citation type="submission" date="2021-01" db="EMBL/GenBank/DDBJ databases">
        <title>Genome sequence of strain Noviherbaspirillum sp. DKR-6.</title>
        <authorList>
            <person name="Chaudhary D.K."/>
        </authorList>
    </citation>
    <scope>NUCLEOTIDE SEQUENCE</scope>
    <source>
        <strain evidence="2">DKR-6</strain>
    </source>
</reference>
<name>A0A934SM76_9BURK</name>
<accession>A0A934SM76</accession>
<proteinExistence type="predicted"/>